<dbReference type="HOGENOM" id="CLU_013566_0_0_1"/>
<dbReference type="GeneID" id="19157737"/>
<gene>
    <name evidence="2" type="ORF">A1O1_02840</name>
</gene>
<keyword evidence="3" id="KW-1185">Reference proteome</keyword>
<dbReference type="AlphaFoldDB" id="W9ZIX8"/>
<dbReference type="STRING" id="1182541.W9ZIX8"/>
<evidence type="ECO:0000259" key="1">
    <source>
        <dbReference type="Pfam" id="PF10395"/>
    </source>
</evidence>
<accession>W9ZIX8</accession>
<dbReference type="Proteomes" id="UP000019484">
    <property type="component" value="Unassembled WGS sequence"/>
</dbReference>
<evidence type="ECO:0000313" key="2">
    <source>
        <dbReference type="EMBL" id="EXJ94444.1"/>
    </source>
</evidence>
<name>W9ZIX8_9EURO</name>
<comment type="caution">
    <text evidence="2">The sequence shown here is derived from an EMBL/GenBank/DDBJ whole genome shotgun (WGS) entry which is preliminary data.</text>
</comment>
<dbReference type="EMBL" id="AMWN01000002">
    <property type="protein sequence ID" value="EXJ94444.1"/>
    <property type="molecule type" value="Genomic_DNA"/>
</dbReference>
<dbReference type="OrthoDB" id="5330858at2759"/>
<feature type="domain" description="Utp8 beta-propeller" evidence="1">
    <location>
        <begin position="5"/>
        <end position="347"/>
    </location>
</feature>
<organism evidence="2 3">
    <name type="scientific">Capronia coronata CBS 617.96</name>
    <dbReference type="NCBI Taxonomy" id="1182541"/>
    <lineage>
        <taxon>Eukaryota</taxon>
        <taxon>Fungi</taxon>
        <taxon>Dikarya</taxon>
        <taxon>Ascomycota</taxon>
        <taxon>Pezizomycotina</taxon>
        <taxon>Eurotiomycetes</taxon>
        <taxon>Chaetothyriomycetidae</taxon>
        <taxon>Chaetothyriales</taxon>
        <taxon>Herpotrichiellaceae</taxon>
        <taxon>Capronia</taxon>
    </lineage>
</organism>
<dbReference type="Pfam" id="PF10395">
    <property type="entry name" value="Utp8_b_propeller"/>
    <property type="match status" value="1"/>
</dbReference>
<reference evidence="2 3" key="1">
    <citation type="submission" date="2013-03" db="EMBL/GenBank/DDBJ databases">
        <title>The Genome Sequence of Capronia coronata CBS 617.96.</title>
        <authorList>
            <consortium name="The Broad Institute Genomics Platform"/>
            <person name="Cuomo C."/>
            <person name="de Hoog S."/>
            <person name="Gorbushina A."/>
            <person name="Walker B."/>
            <person name="Young S.K."/>
            <person name="Zeng Q."/>
            <person name="Gargeya S."/>
            <person name="Fitzgerald M."/>
            <person name="Haas B."/>
            <person name="Abouelleil A."/>
            <person name="Allen A.W."/>
            <person name="Alvarado L."/>
            <person name="Arachchi H.M."/>
            <person name="Berlin A.M."/>
            <person name="Chapman S.B."/>
            <person name="Gainer-Dewar J."/>
            <person name="Goldberg J."/>
            <person name="Griggs A."/>
            <person name="Gujja S."/>
            <person name="Hansen M."/>
            <person name="Howarth C."/>
            <person name="Imamovic A."/>
            <person name="Ireland A."/>
            <person name="Larimer J."/>
            <person name="McCowan C."/>
            <person name="Murphy C."/>
            <person name="Pearson M."/>
            <person name="Poon T.W."/>
            <person name="Priest M."/>
            <person name="Roberts A."/>
            <person name="Saif S."/>
            <person name="Shea T."/>
            <person name="Sisk P."/>
            <person name="Sykes S."/>
            <person name="Wortman J."/>
            <person name="Nusbaum C."/>
            <person name="Birren B."/>
        </authorList>
    </citation>
    <scope>NUCLEOTIDE SEQUENCE [LARGE SCALE GENOMIC DNA]</scope>
    <source>
        <strain evidence="2 3">CBS 617.96</strain>
    </source>
</reference>
<dbReference type="RefSeq" id="XP_007721938.1">
    <property type="nucleotide sequence ID" value="XM_007723748.1"/>
</dbReference>
<dbReference type="eggNOG" id="ENOG502S1FV">
    <property type="taxonomic scope" value="Eukaryota"/>
</dbReference>
<proteinExistence type="predicted"/>
<evidence type="ECO:0000313" key="3">
    <source>
        <dbReference type="Proteomes" id="UP000019484"/>
    </source>
</evidence>
<protein>
    <recommendedName>
        <fullName evidence="1">Utp8 beta-propeller domain-containing protein</fullName>
    </recommendedName>
</protein>
<dbReference type="InterPro" id="IPR011044">
    <property type="entry name" value="Quino_amine_DH_bsu"/>
</dbReference>
<dbReference type="InterPro" id="IPR018843">
    <property type="entry name" value="Utp8_b-prop"/>
</dbReference>
<sequence length="898" mass="98206">MEITAPHLLAKLPRTTKPETAVSFGSVYALRDGLKKRRKEICVAVDGDSLNLYEVQDGKILASYPVPPSSSFSGPPCSIRSNSGEQPYRTTYCTIKRGDLRVQSFHTSEGQLHDTKTATSPNLRDQRSPTVYLDYIPNQAGGRVLIAQQNGALTIFSSDLHSTMLDQTLSLPDAREIHVLAAQHLTSLEAQKTILKQRPDLAAEATQSTSYLAVAYERGNDKKVTYGIFSLGDTGHETVSSEISLHTLFEHELSIGIHEPSSVAAKEKMCQFSPSASHLYIGWGASFFCYDLSRLIPVEVARLHTGATGSHQVMAISPAFAICSSQDSFRLYDLKYQSIQASIDTRNTNLKRKRMRMASEFQSGPVEFVAFFANSSRIIGRRGHQLLAIDVSLNGHSKRMLHVGSNLLHNIGRGIGDQDTAPASKSLLEGLAIGTQEAKAVPDTQWQHTRKRLDQLAQTGDVAGFEDTFVESVRRDFLNSTAQLKMVDGLPSSGIAISHSKINYLLSKLFQSVADVSDQGDISTGATKSLKVQIPSFRLLIWLSNLGLLSIRSIQRAGADFAGLDESLAVNAVVRALLAVDPDKGLLVECLEGGFSPYVEEQAAIVQVLVDQALALFSGADLPSKDRVPAETELGEGFNLAADLQVQKSSASKPNGTWLPSQLHRALVLALDRFGTAATSRILKCLRDMFTQTEVLAVIQILRQQLFQGGHTRSYQSQSNAGIEETERASTVKLDAVIRLLSSCIDAIGPLGFHGDIDHADHADFVGNIVPDLVTEITHAQQSLEDVTDLQGIVREALRYQESLQKYRDAGARLPNDRRRGGTEQSAGTIVTLYSETTEGRDGLRNGDGLPLSMRAERVIIPLKIRKGGGQVSKRSAREMNMLERKQKGQYSFERLVL</sequence>
<dbReference type="SUPFAM" id="SSF50969">
    <property type="entry name" value="YVTN repeat-like/Quinoprotein amine dehydrogenase"/>
    <property type="match status" value="1"/>
</dbReference>